<name>A0A5C1AUK1_9BACT</name>
<keyword evidence="2" id="KW-1185">Reference proteome</keyword>
<protein>
    <submittedName>
        <fullName evidence="1">Uncharacterized protein</fullName>
    </submittedName>
</protein>
<dbReference type="RefSeq" id="WP_149114761.1">
    <property type="nucleotide sequence ID" value="NZ_CP042425.1"/>
</dbReference>
<dbReference type="Proteomes" id="UP000324974">
    <property type="component" value="Chromosome"/>
</dbReference>
<organism evidence="1 2">
    <name type="scientific">Limnoglobus roseus</name>
    <dbReference type="NCBI Taxonomy" id="2598579"/>
    <lineage>
        <taxon>Bacteria</taxon>
        <taxon>Pseudomonadati</taxon>
        <taxon>Planctomycetota</taxon>
        <taxon>Planctomycetia</taxon>
        <taxon>Gemmatales</taxon>
        <taxon>Gemmataceae</taxon>
        <taxon>Limnoglobus</taxon>
    </lineage>
</organism>
<dbReference type="AlphaFoldDB" id="A0A5C1AUK1"/>
<sequence length="100" mass="11050">MDPSPTIAQQLAALPRLTVNDLQRRYAEAFGDETAARNKAWRVKRIAWKVQANAHGGLLALLIDPIGYDGVAGKVAIKFRGAGIQSLTRELPDKREERRA</sequence>
<dbReference type="EMBL" id="CP042425">
    <property type="protein sequence ID" value="QEL20458.1"/>
    <property type="molecule type" value="Genomic_DNA"/>
</dbReference>
<proteinExistence type="predicted"/>
<dbReference type="Pfam" id="PF11149">
    <property type="entry name" value="DUF2924"/>
    <property type="match status" value="1"/>
</dbReference>
<evidence type="ECO:0000313" key="1">
    <source>
        <dbReference type="EMBL" id="QEL20458.1"/>
    </source>
</evidence>
<evidence type="ECO:0000313" key="2">
    <source>
        <dbReference type="Proteomes" id="UP000324974"/>
    </source>
</evidence>
<reference evidence="2" key="1">
    <citation type="submission" date="2019-08" db="EMBL/GenBank/DDBJ databases">
        <title>Limnoglobus roseus gen. nov., sp. nov., a novel freshwater planctomycete with a giant genome from the family Gemmataceae.</title>
        <authorList>
            <person name="Kulichevskaya I.S."/>
            <person name="Naumoff D.G."/>
            <person name="Miroshnikov K."/>
            <person name="Ivanova A."/>
            <person name="Philippov D.A."/>
            <person name="Hakobyan A."/>
            <person name="Rijpstra I.C."/>
            <person name="Sinninghe Damste J.S."/>
            <person name="Liesack W."/>
            <person name="Dedysh S.N."/>
        </authorList>
    </citation>
    <scope>NUCLEOTIDE SEQUENCE [LARGE SCALE GENOMIC DNA]</scope>
    <source>
        <strain evidence="2">PX52</strain>
    </source>
</reference>
<dbReference type="KEGG" id="lrs:PX52LOC_07559"/>
<dbReference type="InterPro" id="IPR021322">
    <property type="entry name" value="DUF2924"/>
</dbReference>
<gene>
    <name evidence="1" type="ORF">PX52LOC_07559</name>
</gene>
<accession>A0A5C1AUK1</accession>
<dbReference type="OrthoDB" id="284135at2"/>